<dbReference type="RefSeq" id="WP_227178719.1">
    <property type="nucleotide sequence ID" value="NZ_JAJBZT010000002.1"/>
</dbReference>
<dbReference type="Pfam" id="PF01081">
    <property type="entry name" value="Aldolase"/>
    <property type="match status" value="1"/>
</dbReference>
<keyword evidence="5" id="KW-0119">Carbohydrate metabolism</keyword>
<dbReference type="SUPFAM" id="SSF51569">
    <property type="entry name" value="Aldolase"/>
    <property type="match status" value="1"/>
</dbReference>
<comment type="caution">
    <text evidence="6">The sequence shown here is derived from an EMBL/GenBank/DDBJ whole genome shotgun (WGS) entry which is preliminary data.</text>
</comment>
<dbReference type="CDD" id="cd00452">
    <property type="entry name" value="KDPG_aldolase"/>
    <property type="match status" value="1"/>
</dbReference>
<sequence length="217" mass="22987">MNAEKTIADQQFETLFQQMPLIAILRGVTPDDVVPIAQVLYEAGWRIVEVPLNSPSPFASIARLVEAFGDRMLIGAGTVLTVEDVDQVYAAGGQLIVSPNLDVEVVRYTKLKGMVSLPGVQTASECFQALKAGANGLKLFPGEAVSPSVIKALKTVLPKETKLIPVGGVTVENMAGFMSAGADGFGVGGALYKPSYTPVDVQMTAESMGKQLKDICR</sequence>
<dbReference type="InterPro" id="IPR000887">
    <property type="entry name" value="Aldlse_KDPG_KHG"/>
</dbReference>
<evidence type="ECO:0000256" key="3">
    <source>
        <dbReference type="ARBA" id="ARBA00011233"/>
    </source>
</evidence>
<organism evidence="6 7">
    <name type="scientific">Leeia speluncae</name>
    <dbReference type="NCBI Taxonomy" id="2884804"/>
    <lineage>
        <taxon>Bacteria</taxon>
        <taxon>Pseudomonadati</taxon>
        <taxon>Pseudomonadota</taxon>
        <taxon>Betaproteobacteria</taxon>
        <taxon>Neisseriales</taxon>
        <taxon>Leeiaceae</taxon>
        <taxon>Leeia</taxon>
    </lineage>
</organism>
<proteinExistence type="inferred from homology"/>
<dbReference type="NCBIfam" id="NF006600">
    <property type="entry name" value="PRK09140.1"/>
    <property type="match status" value="1"/>
</dbReference>
<dbReference type="Proteomes" id="UP001165395">
    <property type="component" value="Unassembled WGS sequence"/>
</dbReference>
<protein>
    <submittedName>
        <fullName evidence="6">2-dehydro-3-deoxy-6-phosphogalactonate aldolase</fullName>
    </submittedName>
</protein>
<accession>A0ABS8D3D3</accession>
<evidence type="ECO:0000256" key="2">
    <source>
        <dbReference type="ARBA" id="ARBA00006906"/>
    </source>
</evidence>
<comment type="pathway">
    <text evidence="1">Carbohydrate acid metabolism.</text>
</comment>
<reference evidence="6" key="1">
    <citation type="submission" date="2021-10" db="EMBL/GenBank/DDBJ databases">
        <title>The complete genome sequence of Leeia sp. TBRC 13508.</title>
        <authorList>
            <person name="Charoenyingcharoen P."/>
            <person name="Yukphan P."/>
        </authorList>
    </citation>
    <scope>NUCLEOTIDE SEQUENCE</scope>
    <source>
        <strain evidence="6">TBRC 13508</strain>
    </source>
</reference>
<evidence type="ECO:0000256" key="5">
    <source>
        <dbReference type="ARBA" id="ARBA00023277"/>
    </source>
</evidence>
<keyword evidence="7" id="KW-1185">Reference proteome</keyword>
<comment type="similarity">
    <text evidence="2">Belongs to the KHG/KDPG aldolase family.</text>
</comment>
<dbReference type="InterPro" id="IPR013785">
    <property type="entry name" value="Aldolase_TIM"/>
</dbReference>
<evidence type="ECO:0000313" key="7">
    <source>
        <dbReference type="Proteomes" id="UP001165395"/>
    </source>
</evidence>
<keyword evidence="4" id="KW-0456">Lyase</keyword>
<evidence type="ECO:0000256" key="1">
    <source>
        <dbReference type="ARBA" id="ARBA00004761"/>
    </source>
</evidence>
<name>A0ABS8D3D3_9NEIS</name>
<dbReference type="PANTHER" id="PTHR30246:SF1">
    <property type="entry name" value="2-DEHYDRO-3-DEOXY-6-PHOSPHOGALACTONATE ALDOLASE-RELATED"/>
    <property type="match status" value="1"/>
</dbReference>
<evidence type="ECO:0000256" key="4">
    <source>
        <dbReference type="ARBA" id="ARBA00023239"/>
    </source>
</evidence>
<evidence type="ECO:0000313" key="6">
    <source>
        <dbReference type="EMBL" id="MCB6182708.1"/>
    </source>
</evidence>
<dbReference type="Gene3D" id="3.20.20.70">
    <property type="entry name" value="Aldolase class I"/>
    <property type="match status" value="1"/>
</dbReference>
<gene>
    <name evidence="6" type="ORF">LIN78_03960</name>
</gene>
<dbReference type="PANTHER" id="PTHR30246">
    <property type="entry name" value="2-KETO-3-DEOXY-6-PHOSPHOGLUCONATE ALDOLASE"/>
    <property type="match status" value="1"/>
</dbReference>
<dbReference type="EMBL" id="JAJBZT010000002">
    <property type="protein sequence ID" value="MCB6182708.1"/>
    <property type="molecule type" value="Genomic_DNA"/>
</dbReference>
<comment type="subunit">
    <text evidence="3">Homotrimer.</text>
</comment>